<protein>
    <recommendedName>
        <fullName evidence="2">Jacalin-type lectin domain-containing protein</fullName>
    </recommendedName>
</protein>
<reference evidence="3" key="1">
    <citation type="submission" date="2013-08" db="EMBL/GenBank/DDBJ databases">
        <title>Oryza genome evolution.</title>
        <authorList>
            <person name="Wing R.A."/>
            <person name="Panaud O."/>
            <person name="Oliveira A.C."/>
        </authorList>
    </citation>
    <scope>NUCLEOTIDE SEQUENCE</scope>
</reference>
<accession>A0A0D9Y891</accession>
<keyword evidence="4" id="KW-1185">Reference proteome</keyword>
<dbReference type="Pfam" id="PF01419">
    <property type="entry name" value="Jacalin"/>
    <property type="match status" value="1"/>
</dbReference>
<keyword evidence="1" id="KW-0430">Lectin</keyword>
<reference evidence="3" key="2">
    <citation type="submission" date="2015-04" db="UniProtKB">
        <authorList>
            <consortium name="EnsemblPlants"/>
        </authorList>
    </citation>
    <scope>IDENTIFICATION</scope>
</reference>
<dbReference type="PROSITE" id="PS51752">
    <property type="entry name" value="JACALIN_LECTIN"/>
    <property type="match status" value="1"/>
</dbReference>
<dbReference type="Gene3D" id="2.100.10.30">
    <property type="entry name" value="Jacalin-like lectin domain"/>
    <property type="match status" value="2"/>
</dbReference>
<evidence type="ECO:0000313" key="3">
    <source>
        <dbReference type="EnsemblPlants" id="OGLUM01G17030.1"/>
    </source>
</evidence>
<proteinExistence type="predicted"/>
<dbReference type="InterPro" id="IPR001229">
    <property type="entry name" value="Jacalin-like_lectin_dom"/>
</dbReference>
<name>A0A0D9Y891_9ORYZ</name>
<evidence type="ECO:0000313" key="4">
    <source>
        <dbReference type="Proteomes" id="UP000026961"/>
    </source>
</evidence>
<dbReference type="Proteomes" id="UP000026961">
    <property type="component" value="Chromosome 1"/>
</dbReference>
<evidence type="ECO:0000259" key="2">
    <source>
        <dbReference type="PROSITE" id="PS51752"/>
    </source>
</evidence>
<sequence>MAAIHAEEEEEGKLSLRRCGAAGVTLLSLLSPVRASQLPAAPSLALPLPPRIACSPLALHEHDEIIKIGMWGASNGTSHDIVEAPPKDLISIQIKSIDTIDRLTFTYKDTKGNQQKVSWGGNLGYDQPVPYTVNSLTFVTSEGRRYGTWGKRGKDDTDFKVPVEKGRIVGFHARGDGFISAIGLYIRP</sequence>
<dbReference type="SMART" id="SM00915">
    <property type="entry name" value="Jacalin"/>
    <property type="match status" value="1"/>
</dbReference>
<dbReference type="HOGENOM" id="CLU_1443132_0_0_1"/>
<organism evidence="3">
    <name type="scientific">Oryza glumipatula</name>
    <dbReference type="NCBI Taxonomy" id="40148"/>
    <lineage>
        <taxon>Eukaryota</taxon>
        <taxon>Viridiplantae</taxon>
        <taxon>Streptophyta</taxon>
        <taxon>Embryophyta</taxon>
        <taxon>Tracheophyta</taxon>
        <taxon>Spermatophyta</taxon>
        <taxon>Magnoliopsida</taxon>
        <taxon>Liliopsida</taxon>
        <taxon>Poales</taxon>
        <taxon>Poaceae</taxon>
        <taxon>BOP clade</taxon>
        <taxon>Oryzoideae</taxon>
        <taxon>Oryzeae</taxon>
        <taxon>Oryzinae</taxon>
        <taxon>Oryza</taxon>
    </lineage>
</organism>
<feature type="domain" description="Jacalin-type lectin" evidence="2">
    <location>
        <begin position="65"/>
        <end position="188"/>
    </location>
</feature>
<evidence type="ECO:0000256" key="1">
    <source>
        <dbReference type="ARBA" id="ARBA00022734"/>
    </source>
</evidence>
<dbReference type="Gramene" id="OGLUM01G17030.1">
    <property type="protein sequence ID" value="OGLUM01G17030.1"/>
    <property type="gene ID" value="OGLUM01G17030"/>
</dbReference>
<reference evidence="3" key="3">
    <citation type="submission" date="2018-05" db="EMBL/GenBank/DDBJ databases">
        <title>OgluRS3 (Oryza glumaepatula Reference Sequence Version 3).</title>
        <authorList>
            <person name="Zhang J."/>
            <person name="Kudrna D."/>
            <person name="Lee S."/>
            <person name="Talag J."/>
            <person name="Welchert J."/>
            <person name="Wing R.A."/>
        </authorList>
    </citation>
    <scope>NUCLEOTIDE SEQUENCE [LARGE SCALE GENOMIC DNA]</scope>
</reference>
<dbReference type="PANTHER" id="PTHR46506">
    <property type="entry name" value="OS05G0143600 PROTEIN"/>
    <property type="match status" value="1"/>
</dbReference>
<dbReference type="GO" id="GO:0030246">
    <property type="term" value="F:carbohydrate binding"/>
    <property type="evidence" value="ECO:0007669"/>
    <property type="project" value="UniProtKB-KW"/>
</dbReference>
<dbReference type="SUPFAM" id="SSF51101">
    <property type="entry name" value="Mannose-binding lectins"/>
    <property type="match status" value="1"/>
</dbReference>
<dbReference type="EnsemblPlants" id="OGLUM01G17030.1">
    <property type="protein sequence ID" value="OGLUM01G17030.1"/>
    <property type="gene ID" value="OGLUM01G17030"/>
</dbReference>
<dbReference type="AlphaFoldDB" id="A0A0D9Y891"/>
<dbReference type="InterPro" id="IPR036404">
    <property type="entry name" value="Jacalin-like_lectin_dom_sf"/>
</dbReference>